<dbReference type="HOGENOM" id="CLU_2813346_0_0_1"/>
<dbReference type="AlphaFoldDB" id="A0A0C9YKE9"/>
<accession>A0A0C9YKE9</accession>
<name>A0A0C9YKE9_9AGAM</name>
<evidence type="ECO:0000313" key="1">
    <source>
        <dbReference type="EMBL" id="KIK17136.1"/>
    </source>
</evidence>
<evidence type="ECO:0000313" key="2">
    <source>
        <dbReference type="Proteomes" id="UP000054018"/>
    </source>
</evidence>
<reference evidence="1 2" key="1">
    <citation type="submission" date="2014-04" db="EMBL/GenBank/DDBJ databases">
        <authorList>
            <consortium name="DOE Joint Genome Institute"/>
            <person name="Kuo A."/>
            <person name="Kohler A."/>
            <person name="Costa M.D."/>
            <person name="Nagy L.G."/>
            <person name="Floudas D."/>
            <person name="Copeland A."/>
            <person name="Barry K.W."/>
            <person name="Cichocki N."/>
            <person name="Veneault-Fourrey C."/>
            <person name="LaButti K."/>
            <person name="Lindquist E.A."/>
            <person name="Lipzen A."/>
            <person name="Lundell T."/>
            <person name="Morin E."/>
            <person name="Murat C."/>
            <person name="Sun H."/>
            <person name="Tunlid A."/>
            <person name="Henrissat B."/>
            <person name="Grigoriev I.V."/>
            <person name="Hibbett D.S."/>
            <person name="Martin F."/>
            <person name="Nordberg H.P."/>
            <person name="Cantor M.N."/>
            <person name="Hua S.X."/>
        </authorList>
    </citation>
    <scope>NUCLEOTIDE SEQUENCE [LARGE SCALE GENOMIC DNA]</scope>
    <source>
        <strain evidence="1 2">441</strain>
    </source>
</reference>
<keyword evidence="2" id="KW-1185">Reference proteome</keyword>
<dbReference type="EMBL" id="KN833837">
    <property type="protein sequence ID" value="KIK17136.1"/>
    <property type="molecule type" value="Genomic_DNA"/>
</dbReference>
<proteinExistence type="predicted"/>
<gene>
    <name evidence="1" type="ORF">PISMIDRAFT_685595</name>
</gene>
<reference evidence="2" key="2">
    <citation type="submission" date="2015-01" db="EMBL/GenBank/DDBJ databases">
        <title>Evolutionary Origins and Diversification of the Mycorrhizal Mutualists.</title>
        <authorList>
            <consortium name="DOE Joint Genome Institute"/>
            <consortium name="Mycorrhizal Genomics Consortium"/>
            <person name="Kohler A."/>
            <person name="Kuo A."/>
            <person name="Nagy L.G."/>
            <person name="Floudas D."/>
            <person name="Copeland A."/>
            <person name="Barry K.W."/>
            <person name="Cichocki N."/>
            <person name="Veneault-Fourrey C."/>
            <person name="LaButti K."/>
            <person name="Lindquist E.A."/>
            <person name="Lipzen A."/>
            <person name="Lundell T."/>
            <person name="Morin E."/>
            <person name="Murat C."/>
            <person name="Riley R."/>
            <person name="Ohm R."/>
            <person name="Sun H."/>
            <person name="Tunlid A."/>
            <person name="Henrissat B."/>
            <person name="Grigoriev I.V."/>
            <person name="Hibbett D.S."/>
            <person name="Martin F."/>
        </authorList>
    </citation>
    <scope>NUCLEOTIDE SEQUENCE [LARGE SCALE GENOMIC DNA]</scope>
    <source>
        <strain evidence="2">441</strain>
    </source>
</reference>
<protein>
    <submittedName>
        <fullName evidence="1">Uncharacterized protein</fullName>
    </submittedName>
</protein>
<dbReference type="Proteomes" id="UP000054018">
    <property type="component" value="Unassembled WGS sequence"/>
</dbReference>
<sequence length="67" mass="7785">MTLNCAARTKRDKKSASLVVGYHLTLRLSLFPDSLLPANSTASRMRKRMRPYSWDDACRVRQLMSRR</sequence>
<organism evidence="1 2">
    <name type="scientific">Pisolithus microcarpus 441</name>
    <dbReference type="NCBI Taxonomy" id="765257"/>
    <lineage>
        <taxon>Eukaryota</taxon>
        <taxon>Fungi</taxon>
        <taxon>Dikarya</taxon>
        <taxon>Basidiomycota</taxon>
        <taxon>Agaricomycotina</taxon>
        <taxon>Agaricomycetes</taxon>
        <taxon>Agaricomycetidae</taxon>
        <taxon>Boletales</taxon>
        <taxon>Sclerodermatineae</taxon>
        <taxon>Pisolithaceae</taxon>
        <taxon>Pisolithus</taxon>
    </lineage>
</organism>